<proteinExistence type="inferred from homology"/>
<dbReference type="EMBL" id="VHLG01000011">
    <property type="protein sequence ID" value="TPW28809.1"/>
    <property type="molecule type" value="Genomic_DNA"/>
</dbReference>
<feature type="domain" description="ABC transmembrane type-1" evidence="8">
    <location>
        <begin position="68"/>
        <end position="280"/>
    </location>
</feature>
<feature type="transmembrane region" description="Helical" evidence="7">
    <location>
        <begin position="260"/>
        <end position="283"/>
    </location>
</feature>
<dbReference type="PROSITE" id="PS50928">
    <property type="entry name" value="ABC_TM1"/>
    <property type="match status" value="1"/>
</dbReference>
<dbReference type="OrthoDB" id="7939379at2"/>
<keyword evidence="4 7" id="KW-0812">Transmembrane</keyword>
<dbReference type="PANTHER" id="PTHR30193:SF37">
    <property type="entry name" value="INNER MEMBRANE ABC TRANSPORTER PERMEASE PROTEIN YCJO"/>
    <property type="match status" value="1"/>
</dbReference>
<dbReference type="Proteomes" id="UP000318801">
    <property type="component" value="Unassembled WGS sequence"/>
</dbReference>
<evidence type="ECO:0000256" key="5">
    <source>
        <dbReference type="ARBA" id="ARBA00022989"/>
    </source>
</evidence>
<dbReference type="AlphaFoldDB" id="A0A506U8C5"/>
<evidence type="ECO:0000259" key="8">
    <source>
        <dbReference type="PROSITE" id="PS50928"/>
    </source>
</evidence>
<keyword evidence="10" id="KW-1185">Reference proteome</keyword>
<dbReference type="GO" id="GO:0005886">
    <property type="term" value="C:plasma membrane"/>
    <property type="evidence" value="ECO:0007669"/>
    <property type="project" value="UniProtKB-SubCell"/>
</dbReference>
<keyword evidence="5 7" id="KW-1133">Transmembrane helix</keyword>
<dbReference type="GO" id="GO:0055085">
    <property type="term" value="P:transmembrane transport"/>
    <property type="evidence" value="ECO:0007669"/>
    <property type="project" value="InterPro"/>
</dbReference>
<reference evidence="9 10" key="1">
    <citation type="submission" date="2019-06" db="EMBL/GenBank/DDBJ databases">
        <authorList>
            <person name="Li M."/>
        </authorList>
    </citation>
    <scope>NUCLEOTIDE SEQUENCE [LARGE SCALE GENOMIC DNA]</scope>
    <source>
        <strain evidence="9 10">BGMRC2036</strain>
    </source>
</reference>
<feature type="transmembrane region" description="Helical" evidence="7">
    <location>
        <begin position="7"/>
        <end position="27"/>
    </location>
</feature>
<name>A0A506U8C5_9HYPH</name>
<comment type="subcellular location">
    <subcellularLocation>
        <location evidence="1 7">Cell membrane</location>
        <topology evidence="1 7">Multi-pass membrane protein</topology>
    </subcellularLocation>
</comment>
<dbReference type="InterPro" id="IPR035906">
    <property type="entry name" value="MetI-like_sf"/>
</dbReference>
<dbReference type="InterPro" id="IPR051393">
    <property type="entry name" value="ABC_transporter_permease"/>
</dbReference>
<dbReference type="CDD" id="cd06261">
    <property type="entry name" value="TM_PBP2"/>
    <property type="match status" value="1"/>
</dbReference>
<dbReference type="RefSeq" id="WP_141150008.1">
    <property type="nucleotide sequence ID" value="NZ_VHLG01000011.1"/>
</dbReference>
<evidence type="ECO:0000256" key="6">
    <source>
        <dbReference type="ARBA" id="ARBA00023136"/>
    </source>
</evidence>
<comment type="caution">
    <text evidence="9">The sequence shown here is derived from an EMBL/GenBank/DDBJ whole genome shotgun (WGS) entry which is preliminary data.</text>
</comment>
<dbReference type="PANTHER" id="PTHR30193">
    <property type="entry name" value="ABC TRANSPORTER PERMEASE PROTEIN"/>
    <property type="match status" value="1"/>
</dbReference>
<dbReference type="SUPFAM" id="SSF161098">
    <property type="entry name" value="MetI-like"/>
    <property type="match status" value="1"/>
</dbReference>
<feature type="transmembrane region" description="Helical" evidence="7">
    <location>
        <begin position="203"/>
        <end position="221"/>
    </location>
</feature>
<sequence>MKVSRNLVYGMALLSPAVVLLVTFTYFPTAATIWDSFFSTPRGKRGAVFIGTDNYHTLFSDPVFFKAMINNLIYAATTIPLSMGLALAMALLVNAKIRFRGFARLAFFMPTMLPMIAVANIWMFFYAPDYGLIDQILGIFGLAGNNWLGDPKTALGSLIVITIWKNAGFFMIFYLAALQQVSPVLIEAATLEGANYLQRLRRVILPLLMPTTLFVAINAVIDAFRLVDHVIAMTKGGPDNATQLLLFYIYQTAFSYWDTAYAATLSVVLLAILAVIALIQFAYADKRIFYR</sequence>
<feature type="transmembrane region" description="Helical" evidence="7">
    <location>
        <begin position="72"/>
        <end position="93"/>
    </location>
</feature>
<keyword evidence="2 7" id="KW-0813">Transport</keyword>
<protein>
    <submittedName>
        <fullName evidence="9">Sugar ABC transporter permease</fullName>
    </submittedName>
</protein>
<feature type="transmembrane region" description="Helical" evidence="7">
    <location>
        <begin position="154"/>
        <end position="176"/>
    </location>
</feature>
<evidence type="ECO:0000313" key="10">
    <source>
        <dbReference type="Proteomes" id="UP000318801"/>
    </source>
</evidence>
<evidence type="ECO:0000256" key="1">
    <source>
        <dbReference type="ARBA" id="ARBA00004651"/>
    </source>
</evidence>
<comment type="similarity">
    <text evidence="7">Belongs to the binding-protein-dependent transport system permease family.</text>
</comment>
<evidence type="ECO:0000256" key="7">
    <source>
        <dbReference type="RuleBase" id="RU363032"/>
    </source>
</evidence>
<organism evidence="9 10">
    <name type="scientific">Martelella alba</name>
    <dbReference type="NCBI Taxonomy" id="2590451"/>
    <lineage>
        <taxon>Bacteria</taxon>
        <taxon>Pseudomonadati</taxon>
        <taxon>Pseudomonadota</taxon>
        <taxon>Alphaproteobacteria</taxon>
        <taxon>Hyphomicrobiales</taxon>
        <taxon>Aurantimonadaceae</taxon>
        <taxon>Martelella</taxon>
    </lineage>
</organism>
<gene>
    <name evidence="9" type="ORF">FJU08_15875</name>
</gene>
<dbReference type="Pfam" id="PF00528">
    <property type="entry name" value="BPD_transp_1"/>
    <property type="match status" value="1"/>
</dbReference>
<evidence type="ECO:0000256" key="3">
    <source>
        <dbReference type="ARBA" id="ARBA00022475"/>
    </source>
</evidence>
<dbReference type="Gene3D" id="1.10.3720.10">
    <property type="entry name" value="MetI-like"/>
    <property type="match status" value="1"/>
</dbReference>
<evidence type="ECO:0000313" key="9">
    <source>
        <dbReference type="EMBL" id="TPW28809.1"/>
    </source>
</evidence>
<dbReference type="InterPro" id="IPR000515">
    <property type="entry name" value="MetI-like"/>
</dbReference>
<evidence type="ECO:0000256" key="4">
    <source>
        <dbReference type="ARBA" id="ARBA00022692"/>
    </source>
</evidence>
<feature type="transmembrane region" description="Helical" evidence="7">
    <location>
        <begin position="105"/>
        <end position="125"/>
    </location>
</feature>
<evidence type="ECO:0000256" key="2">
    <source>
        <dbReference type="ARBA" id="ARBA00022448"/>
    </source>
</evidence>
<keyword evidence="6 7" id="KW-0472">Membrane</keyword>
<keyword evidence="3" id="KW-1003">Cell membrane</keyword>
<accession>A0A506U8C5</accession>